<protein>
    <recommendedName>
        <fullName evidence="4">DUF340 domain-containing protein</fullName>
    </recommendedName>
</protein>
<gene>
    <name evidence="2" type="ordered locus">Amet_2468</name>
</gene>
<dbReference type="RefSeq" id="WP_012063597.1">
    <property type="nucleotide sequence ID" value="NC_009633.1"/>
</dbReference>
<evidence type="ECO:0000313" key="2">
    <source>
        <dbReference type="EMBL" id="ABR48622.1"/>
    </source>
</evidence>
<name>A6TR04_ALKMQ</name>
<dbReference type="HOGENOM" id="CLU_168956_0_0_9"/>
<dbReference type="GO" id="GO:0015661">
    <property type="term" value="F:L-lysine efflux transmembrane transporter activity"/>
    <property type="evidence" value="ECO:0007669"/>
    <property type="project" value="InterPro"/>
</dbReference>
<dbReference type="STRING" id="293826.Amet_2468"/>
<proteinExistence type="predicted"/>
<evidence type="ECO:0008006" key="4">
    <source>
        <dbReference type="Google" id="ProtNLM"/>
    </source>
</evidence>
<evidence type="ECO:0000313" key="3">
    <source>
        <dbReference type="Proteomes" id="UP000001572"/>
    </source>
</evidence>
<feature type="transmembrane region" description="Helical" evidence="1">
    <location>
        <begin position="58"/>
        <end position="79"/>
    </location>
</feature>
<dbReference type="Pfam" id="PF03956">
    <property type="entry name" value="Lys_export"/>
    <property type="match status" value="1"/>
</dbReference>
<dbReference type="eggNOG" id="ENOG50344WJ">
    <property type="taxonomic scope" value="Bacteria"/>
</dbReference>
<keyword evidence="1" id="KW-1133">Transmembrane helix</keyword>
<evidence type="ECO:0000256" key="1">
    <source>
        <dbReference type="SAM" id="Phobius"/>
    </source>
</evidence>
<keyword evidence="1" id="KW-0472">Membrane</keyword>
<dbReference type="AlphaFoldDB" id="A6TR04"/>
<keyword evidence="3" id="KW-1185">Reference proteome</keyword>
<reference evidence="3" key="1">
    <citation type="journal article" date="2016" name="Genome Announc.">
        <title>Complete genome sequence of Alkaliphilus metalliredigens strain QYMF, an alkaliphilic and metal-reducing bacterium isolated from borax-contaminated leachate ponds.</title>
        <authorList>
            <person name="Hwang C."/>
            <person name="Copeland A."/>
            <person name="Lucas S."/>
            <person name="Lapidus A."/>
            <person name="Barry K."/>
            <person name="Detter J.C."/>
            <person name="Glavina Del Rio T."/>
            <person name="Hammon N."/>
            <person name="Israni S."/>
            <person name="Dalin E."/>
            <person name="Tice H."/>
            <person name="Pitluck S."/>
            <person name="Chertkov O."/>
            <person name="Brettin T."/>
            <person name="Bruce D."/>
            <person name="Han C."/>
            <person name="Schmutz J."/>
            <person name="Larimer F."/>
            <person name="Land M.L."/>
            <person name="Hauser L."/>
            <person name="Kyrpides N."/>
            <person name="Mikhailova N."/>
            <person name="Ye Q."/>
            <person name="Zhou J."/>
            <person name="Richardson P."/>
            <person name="Fields M.W."/>
        </authorList>
    </citation>
    <scope>NUCLEOTIDE SEQUENCE [LARGE SCALE GENOMIC DNA]</scope>
    <source>
        <strain evidence="3">QYMF</strain>
    </source>
</reference>
<dbReference type="EMBL" id="CP000724">
    <property type="protein sequence ID" value="ABR48622.1"/>
    <property type="molecule type" value="Genomic_DNA"/>
</dbReference>
<keyword evidence="1" id="KW-0812">Transmembrane</keyword>
<sequence>MNILFYLIILVLGATVGYKKLLSEQSLEKLSKLQNVALLFLLFIMGINIGLDRDIIASFGVIGFQAVLLAVSSIIFSVIGVRLVSKRIDVGQKGEEVGHDH</sequence>
<dbReference type="Proteomes" id="UP000001572">
    <property type="component" value="Chromosome"/>
</dbReference>
<dbReference type="KEGG" id="amt:Amet_2468"/>
<dbReference type="InterPro" id="IPR005642">
    <property type="entry name" value="LysO"/>
</dbReference>
<organism evidence="2 3">
    <name type="scientific">Alkaliphilus metalliredigens (strain QYMF)</name>
    <dbReference type="NCBI Taxonomy" id="293826"/>
    <lineage>
        <taxon>Bacteria</taxon>
        <taxon>Bacillati</taxon>
        <taxon>Bacillota</taxon>
        <taxon>Clostridia</taxon>
        <taxon>Peptostreptococcales</taxon>
        <taxon>Natronincolaceae</taxon>
        <taxon>Alkaliphilus</taxon>
    </lineage>
</organism>
<accession>A6TR04</accession>
<feature type="transmembrane region" description="Helical" evidence="1">
    <location>
        <begin position="33"/>
        <end position="51"/>
    </location>
</feature>
<dbReference type="OrthoDB" id="1958093at2"/>